<sequence length="236" mass="27816">MRKTELYAQKQGVAITCRSYTEYKEMFMLHKKDFRSDIVLDVGAGASSFTASLTKTGHEAIAVDPLYNLSNEEMYELGRKEMKTASEKLSEKIHLFNWDYYHTLDDHDEMRNRSFQQFMEQYRQDNTKEKYIPGTLPNLPFYDNTFSFVVCNHFLFLYQEQFDFSFHIEAIKELVRVTKKGGSILIYPLVDFKDERYPHLDKLISLLQKESADAELCETDFRFLPSASHFLKVTVR</sequence>
<protein>
    <submittedName>
        <fullName evidence="2">Class I SAM-dependent methyltransferase</fullName>
    </submittedName>
</protein>
<dbReference type="AlphaFoldDB" id="A0A3R9QGU2"/>
<dbReference type="Pfam" id="PF08241">
    <property type="entry name" value="Methyltransf_11"/>
    <property type="match status" value="1"/>
</dbReference>
<dbReference type="OrthoDB" id="9787807at2"/>
<keyword evidence="3" id="KW-1185">Reference proteome</keyword>
<dbReference type="Proteomes" id="UP000275076">
    <property type="component" value="Unassembled WGS sequence"/>
</dbReference>
<reference evidence="2 3" key="1">
    <citation type="submission" date="2018-10" db="EMBL/GenBank/DDBJ databases">
        <title>Draft genome sequence of Bacillus salarius IM0101, isolated from a hypersaline soil in Inner Mongolia, China.</title>
        <authorList>
            <person name="Yamprayoonswat W."/>
            <person name="Boonvisut S."/>
            <person name="Jumpathong W."/>
            <person name="Sittihan S."/>
            <person name="Ruangsuj P."/>
            <person name="Wanthongcharoen S."/>
            <person name="Thongpramul N."/>
            <person name="Pimmason S."/>
            <person name="Yu B."/>
            <person name="Yasawong M."/>
        </authorList>
    </citation>
    <scope>NUCLEOTIDE SEQUENCE [LARGE SCALE GENOMIC DNA]</scope>
    <source>
        <strain evidence="2 3">IM0101</strain>
    </source>
</reference>
<name>A0A3R9QGU2_9BACI</name>
<proteinExistence type="predicted"/>
<gene>
    <name evidence="2" type="ORF">D7Z54_26875</name>
</gene>
<dbReference type="SUPFAM" id="SSF53335">
    <property type="entry name" value="S-adenosyl-L-methionine-dependent methyltransferases"/>
    <property type="match status" value="1"/>
</dbReference>
<organism evidence="2 3">
    <name type="scientific">Salibacterium salarium</name>
    <dbReference type="NCBI Taxonomy" id="284579"/>
    <lineage>
        <taxon>Bacteria</taxon>
        <taxon>Bacillati</taxon>
        <taxon>Bacillota</taxon>
        <taxon>Bacilli</taxon>
        <taxon>Bacillales</taxon>
        <taxon>Bacillaceae</taxon>
    </lineage>
</organism>
<keyword evidence="2" id="KW-0808">Transferase</keyword>
<dbReference type="InterPro" id="IPR029063">
    <property type="entry name" value="SAM-dependent_MTases_sf"/>
</dbReference>
<feature type="domain" description="Methyltransferase type 11" evidence="1">
    <location>
        <begin position="118"/>
        <end position="186"/>
    </location>
</feature>
<comment type="caution">
    <text evidence="2">The sequence shown here is derived from an EMBL/GenBank/DDBJ whole genome shotgun (WGS) entry which is preliminary data.</text>
</comment>
<dbReference type="RefSeq" id="WP_125560946.1">
    <property type="nucleotide sequence ID" value="NZ_RBVX01000040.1"/>
</dbReference>
<evidence type="ECO:0000259" key="1">
    <source>
        <dbReference type="Pfam" id="PF08241"/>
    </source>
</evidence>
<dbReference type="GO" id="GO:0032259">
    <property type="term" value="P:methylation"/>
    <property type="evidence" value="ECO:0007669"/>
    <property type="project" value="UniProtKB-KW"/>
</dbReference>
<evidence type="ECO:0000313" key="2">
    <source>
        <dbReference type="EMBL" id="RSL30236.1"/>
    </source>
</evidence>
<dbReference type="EMBL" id="RBVX01000040">
    <property type="protein sequence ID" value="RSL30236.1"/>
    <property type="molecule type" value="Genomic_DNA"/>
</dbReference>
<dbReference type="InterPro" id="IPR013216">
    <property type="entry name" value="Methyltransf_11"/>
</dbReference>
<dbReference type="Gene3D" id="3.40.50.150">
    <property type="entry name" value="Vaccinia Virus protein VP39"/>
    <property type="match status" value="1"/>
</dbReference>
<dbReference type="GO" id="GO:0008757">
    <property type="term" value="F:S-adenosylmethionine-dependent methyltransferase activity"/>
    <property type="evidence" value="ECO:0007669"/>
    <property type="project" value="InterPro"/>
</dbReference>
<keyword evidence="2" id="KW-0489">Methyltransferase</keyword>
<evidence type="ECO:0000313" key="3">
    <source>
        <dbReference type="Proteomes" id="UP000275076"/>
    </source>
</evidence>
<accession>A0A3R9QGU2</accession>